<dbReference type="Proteomes" id="UP000735302">
    <property type="component" value="Unassembled WGS sequence"/>
</dbReference>
<name>A0AAV3Y116_9GAST</name>
<gene>
    <name evidence="2" type="ORF">PoB_000743600</name>
</gene>
<comment type="caution">
    <text evidence="2">The sequence shown here is derived from an EMBL/GenBank/DDBJ whole genome shotgun (WGS) entry which is preliminary data.</text>
</comment>
<evidence type="ECO:0008006" key="4">
    <source>
        <dbReference type="Google" id="ProtNLM"/>
    </source>
</evidence>
<proteinExistence type="predicted"/>
<feature type="region of interest" description="Disordered" evidence="1">
    <location>
        <begin position="89"/>
        <end position="120"/>
    </location>
</feature>
<feature type="compositionally biased region" description="Polar residues" evidence="1">
    <location>
        <begin position="89"/>
        <end position="112"/>
    </location>
</feature>
<reference evidence="2 3" key="1">
    <citation type="journal article" date="2021" name="Elife">
        <title>Chloroplast acquisition without the gene transfer in kleptoplastic sea slugs, Plakobranchus ocellatus.</title>
        <authorList>
            <person name="Maeda T."/>
            <person name="Takahashi S."/>
            <person name="Yoshida T."/>
            <person name="Shimamura S."/>
            <person name="Takaki Y."/>
            <person name="Nagai Y."/>
            <person name="Toyoda A."/>
            <person name="Suzuki Y."/>
            <person name="Arimoto A."/>
            <person name="Ishii H."/>
            <person name="Satoh N."/>
            <person name="Nishiyama T."/>
            <person name="Hasebe M."/>
            <person name="Maruyama T."/>
            <person name="Minagawa J."/>
            <person name="Obokata J."/>
            <person name="Shigenobu S."/>
        </authorList>
    </citation>
    <scope>NUCLEOTIDE SEQUENCE [LARGE SCALE GENOMIC DNA]</scope>
</reference>
<evidence type="ECO:0000313" key="2">
    <source>
        <dbReference type="EMBL" id="GFN80930.1"/>
    </source>
</evidence>
<organism evidence="2 3">
    <name type="scientific">Plakobranchus ocellatus</name>
    <dbReference type="NCBI Taxonomy" id="259542"/>
    <lineage>
        <taxon>Eukaryota</taxon>
        <taxon>Metazoa</taxon>
        <taxon>Spiralia</taxon>
        <taxon>Lophotrochozoa</taxon>
        <taxon>Mollusca</taxon>
        <taxon>Gastropoda</taxon>
        <taxon>Heterobranchia</taxon>
        <taxon>Euthyneura</taxon>
        <taxon>Panpulmonata</taxon>
        <taxon>Sacoglossa</taxon>
        <taxon>Placobranchoidea</taxon>
        <taxon>Plakobranchidae</taxon>
        <taxon>Plakobranchus</taxon>
    </lineage>
</organism>
<accession>A0AAV3Y116</accession>
<keyword evidence="3" id="KW-1185">Reference proteome</keyword>
<sequence>MSDHSSDVQQSVEKGFQKDNLEELESIDPSILFHVDEIMNKLCTLENKQHIENSSLILAAPGVAEDSYSYPISNLDKILQDLSQTATISTKESISSASPPNESVLISKNNLATTQTKTKKRTRDLQAKKYYGLTEEEAECKRLKVNAQVSSLQD</sequence>
<dbReference type="EMBL" id="BLXT01000852">
    <property type="protein sequence ID" value="GFN80930.1"/>
    <property type="molecule type" value="Genomic_DNA"/>
</dbReference>
<evidence type="ECO:0000256" key="1">
    <source>
        <dbReference type="SAM" id="MobiDB-lite"/>
    </source>
</evidence>
<dbReference type="AlphaFoldDB" id="A0AAV3Y116"/>
<protein>
    <recommendedName>
        <fullName evidence="4">BZIP domain-containing protein</fullName>
    </recommendedName>
</protein>
<evidence type="ECO:0000313" key="3">
    <source>
        <dbReference type="Proteomes" id="UP000735302"/>
    </source>
</evidence>